<comment type="caution">
    <text evidence="3">The sequence shown here is derived from an EMBL/GenBank/DDBJ whole genome shotgun (WGS) entry which is preliminary data.</text>
</comment>
<evidence type="ECO:0000313" key="3">
    <source>
        <dbReference type="EMBL" id="MBK6973103.1"/>
    </source>
</evidence>
<feature type="transmembrane region" description="Helical" evidence="2">
    <location>
        <begin position="36"/>
        <end position="57"/>
    </location>
</feature>
<feature type="compositionally biased region" description="Low complexity" evidence="1">
    <location>
        <begin position="498"/>
        <end position="512"/>
    </location>
</feature>
<accession>A0A9D7HLW6</accession>
<sequence length="669" mass="73724">MGSDVRAPINAAVVCPVGGRSEETTHEESEMSKTHWVSSTFAAIMALIAVTAAAAAFDAGWEQAAKRECGKGANPTQAEWENCVPSVIQRALREGLISGQIVEDCKATMTRPSPYNNTFIWRCINRGGASAKTKGNRGPRPADLTLEAPDLLASSRIIKMYRPISDAASSRGPAIDGKGFLQPEFVTNVYAGRWDWAPSAGLDVLRYYAQTVGDLNRACPDLGLDTAIVTALPYALEAGKDALARVVHGEGSPTDNAQALIWLFDFMGRPINCRRDPSDRPGDYEACVERQKEPVTVMPSREAKSDVALLVRRYGCGGRETGHYASNLLAYAREMRERPYFADGLPGADTAEGRRYRKIFDNCARQTGEGAADKWCGCYVRQLYEATLDTETLGHLENNPFVDGRTYIIAVIKREPRFSQVYDCRGASYSMDGVRENRAPRITACLLGQQSAPNGQSQCTYRAAWGEFTVREARCDVSLTSRRWGAEEIACDASAAGDLDTPAADARPATPDGQAPRAREWQQSLGPGRYDRYIDYEDTVPSGFVPTIPQMDRETWSLNIRMLKQSAPGSLKSIFVSRSVDPSIRFAVRRLGPQAERTATEDLEQIRQEGQLYLTCSYVADWGLVRATYFWYKTAPRYLRTVSLVQRVSGHPLLKIKEARDSCPGSHGS</sequence>
<proteinExistence type="predicted"/>
<evidence type="ECO:0000256" key="2">
    <source>
        <dbReference type="SAM" id="Phobius"/>
    </source>
</evidence>
<gene>
    <name evidence="3" type="ORF">IPH26_09205</name>
</gene>
<dbReference type="EMBL" id="JADJEV010000003">
    <property type="protein sequence ID" value="MBK6973103.1"/>
    <property type="molecule type" value="Genomic_DNA"/>
</dbReference>
<dbReference type="AlphaFoldDB" id="A0A9D7HLW6"/>
<keyword evidence="2" id="KW-0812">Transmembrane</keyword>
<dbReference type="Proteomes" id="UP000807785">
    <property type="component" value="Unassembled WGS sequence"/>
</dbReference>
<evidence type="ECO:0000256" key="1">
    <source>
        <dbReference type="SAM" id="MobiDB-lite"/>
    </source>
</evidence>
<keyword evidence="2" id="KW-1133">Transmembrane helix</keyword>
<keyword evidence="2" id="KW-0472">Membrane</keyword>
<organism evidence="3 4">
    <name type="scientific">Candidatus Methylophosphatis roskildensis</name>
    <dbReference type="NCBI Taxonomy" id="2899263"/>
    <lineage>
        <taxon>Bacteria</taxon>
        <taxon>Pseudomonadati</taxon>
        <taxon>Pseudomonadota</taxon>
        <taxon>Betaproteobacteria</taxon>
        <taxon>Nitrosomonadales</taxon>
        <taxon>Sterolibacteriaceae</taxon>
        <taxon>Candidatus Methylophosphatis</taxon>
    </lineage>
</organism>
<evidence type="ECO:0000313" key="4">
    <source>
        <dbReference type="Proteomes" id="UP000807785"/>
    </source>
</evidence>
<reference evidence="3" key="1">
    <citation type="submission" date="2020-10" db="EMBL/GenBank/DDBJ databases">
        <title>Connecting structure to function with the recovery of over 1000 high-quality activated sludge metagenome-assembled genomes encoding full-length rRNA genes using long-read sequencing.</title>
        <authorList>
            <person name="Singleton C.M."/>
            <person name="Petriglieri F."/>
            <person name="Kristensen J.M."/>
            <person name="Kirkegaard R.H."/>
            <person name="Michaelsen T.Y."/>
            <person name="Andersen M.H."/>
            <person name="Karst S.M."/>
            <person name="Dueholm M.S."/>
            <person name="Nielsen P.H."/>
            <person name="Albertsen M."/>
        </authorList>
    </citation>
    <scope>NUCLEOTIDE SEQUENCE</scope>
    <source>
        <strain evidence="3">Bjer_18-Q3-R1-45_BAT3C.347</strain>
    </source>
</reference>
<protein>
    <submittedName>
        <fullName evidence="3">Uncharacterized protein</fullName>
    </submittedName>
</protein>
<name>A0A9D7HLW6_9PROT</name>
<feature type="region of interest" description="Disordered" evidence="1">
    <location>
        <begin position="497"/>
        <end position="521"/>
    </location>
</feature>